<accession>A0A1J0GJ09</accession>
<dbReference type="PANTHER" id="PTHR43273">
    <property type="entry name" value="ANAEROBIC SULFATASE-MATURATING ENZYME HOMOLOG ASLB-RELATED"/>
    <property type="match status" value="1"/>
</dbReference>
<reference evidence="3" key="1">
    <citation type="journal article" date="2016" name="Front. Microbiol.">
        <title>Complete Genome Sequence of Clostridium estertheticum DSM 8809, a Microbe Identified in Spoiled Vacuum Packed Beef.</title>
        <authorList>
            <person name="Yu Z."/>
            <person name="Gunn L."/>
            <person name="Brennan E."/>
            <person name="Reid R."/>
            <person name="Wall P.G."/>
            <person name="Gaora O.P."/>
            <person name="Hurley D."/>
            <person name="Bolton D."/>
            <person name="Fanning S."/>
        </authorList>
    </citation>
    <scope>NUCLEOTIDE SEQUENCE [LARGE SCALE GENOMIC DNA]</scope>
    <source>
        <strain evidence="3">DSM 8809</strain>
    </source>
</reference>
<protein>
    <recommendedName>
        <fullName evidence="4">SPASM domain-containing protein</fullName>
    </recommendedName>
</protein>
<keyword evidence="3" id="KW-1185">Reference proteome</keyword>
<evidence type="ECO:0000256" key="1">
    <source>
        <dbReference type="ARBA" id="ARBA00001966"/>
    </source>
</evidence>
<dbReference type="STRING" id="1552.A7L45_15530"/>
<dbReference type="SUPFAM" id="SSF102114">
    <property type="entry name" value="Radical SAM enzymes"/>
    <property type="match status" value="1"/>
</dbReference>
<dbReference type="InterPro" id="IPR023867">
    <property type="entry name" value="Sulphatase_maturase_rSAM"/>
</dbReference>
<dbReference type="NCBIfam" id="TIGR04085">
    <property type="entry name" value="rSAM_more_4Fe4S"/>
    <property type="match status" value="1"/>
</dbReference>
<comment type="cofactor">
    <cofactor evidence="1">
        <name>[4Fe-4S] cluster</name>
        <dbReference type="ChEBI" id="CHEBI:49883"/>
    </cofactor>
</comment>
<dbReference type="InterPro" id="IPR013785">
    <property type="entry name" value="Aldolase_TIM"/>
</dbReference>
<dbReference type="GO" id="GO:0016491">
    <property type="term" value="F:oxidoreductase activity"/>
    <property type="evidence" value="ECO:0007669"/>
    <property type="project" value="InterPro"/>
</dbReference>
<dbReference type="PANTHER" id="PTHR43273:SF8">
    <property type="entry name" value="RADICAL SAM DOMAIN PROTEIN"/>
    <property type="match status" value="1"/>
</dbReference>
<dbReference type="InterPro" id="IPR058240">
    <property type="entry name" value="rSAM_sf"/>
</dbReference>
<dbReference type="Gene3D" id="3.20.20.70">
    <property type="entry name" value="Aldolase class I"/>
    <property type="match status" value="1"/>
</dbReference>
<dbReference type="AlphaFoldDB" id="A0A1J0GJ09"/>
<evidence type="ECO:0000313" key="2">
    <source>
        <dbReference type="EMBL" id="APC41386.1"/>
    </source>
</evidence>
<organism evidence="2 3">
    <name type="scientific">Clostridium estertheticum subsp. estertheticum</name>
    <dbReference type="NCBI Taxonomy" id="1552"/>
    <lineage>
        <taxon>Bacteria</taxon>
        <taxon>Bacillati</taxon>
        <taxon>Bacillota</taxon>
        <taxon>Clostridia</taxon>
        <taxon>Eubacteriales</taxon>
        <taxon>Clostridiaceae</taxon>
        <taxon>Clostridium</taxon>
    </lineage>
</organism>
<dbReference type="KEGG" id="ceu:A7L45_15530"/>
<proteinExistence type="predicted"/>
<name>A0A1J0GJ09_9CLOT</name>
<gene>
    <name evidence="2" type="ORF">A7L45_15530</name>
</gene>
<dbReference type="Proteomes" id="UP000182569">
    <property type="component" value="Chromosome"/>
</dbReference>
<evidence type="ECO:0008006" key="4">
    <source>
        <dbReference type="Google" id="ProtNLM"/>
    </source>
</evidence>
<evidence type="ECO:0000313" key="3">
    <source>
        <dbReference type="Proteomes" id="UP000182569"/>
    </source>
</evidence>
<dbReference type="EMBL" id="CP015756">
    <property type="protein sequence ID" value="APC41386.1"/>
    <property type="molecule type" value="Genomic_DNA"/>
</dbReference>
<dbReference type="InterPro" id="IPR023885">
    <property type="entry name" value="4Fe4S-binding_SPASM_dom"/>
</dbReference>
<sequence length="78" mass="9055">MGSIYEDTFYKSLAKKFKKAHIYNKPKCRECWAKFYCSGGCQANNLNFNGDMNIPYEIGCKMQKKRIECAIALKDIEN</sequence>